<sequence>MLYTPNVRLQLEAGASPETIVNSWKTKVGRFKERRKAYLSY</sequence>
<dbReference type="EMBL" id="VORX01000003">
    <property type="protein sequence ID" value="TXE08379.1"/>
    <property type="molecule type" value="Genomic_DNA"/>
</dbReference>
<dbReference type="Proteomes" id="UP000321734">
    <property type="component" value="Unassembled WGS sequence"/>
</dbReference>
<gene>
    <name evidence="2" type="ORF">ES711_07675</name>
</gene>
<evidence type="ECO:0000313" key="3">
    <source>
        <dbReference type="Proteomes" id="UP000321734"/>
    </source>
</evidence>
<reference evidence="2 3" key="1">
    <citation type="submission" date="2019-08" db="EMBL/GenBank/DDBJ databases">
        <title>Genome sequence of Gelidibacter salicanalis IC162T.</title>
        <authorList>
            <person name="Bowman J.P."/>
        </authorList>
    </citation>
    <scope>NUCLEOTIDE SEQUENCE [LARGE SCALE GENOMIC DNA]</scope>
    <source>
        <strain evidence="2 3">IC162</strain>
    </source>
</reference>
<evidence type="ECO:0000259" key="1">
    <source>
        <dbReference type="Pfam" id="PF20732"/>
    </source>
</evidence>
<keyword evidence="3" id="KW-1185">Reference proteome</keyword>
<accession>A0A5C7AKP4</accession>
<feature type="domain" description="Peptidoglycan beta-N-acetylmuramidase NamZ C-terminal" evidence="1">
    <location>
        <begin position="4"/>
        <end position="41"/>
    </location>
</feature>
<organism evidence="2 3">
    <name type="scientific">Gelidibacter salicanalis</name>
    <dbReference type="NCBI Taxonomy" id="291193"/>
    <lineage>
        <taxon>Bacteria</taxon>
        <taxon>Pseudomonadati</taxon>
        <taxon>Bacteroidota</taxon>
        <taxon>Flavobacteriia</taxon>
        <taxon>Flavobacteriales</taxon>
        <taxon>Flavobacteriaceae</taxon>
        <taxon>Gelidibacter</taxon>
    </lineage>
</organism>
<name>A0A5C7AKP4_9FLAO</name>
<dbReference type="InterPro" id="IPR048503">
    <property type="entry name" value="NamZ_C"/>
</dbReference>
<dbReference type="AlphaFoldDB" id="A0A5C7AKP4"/>
<dbReference type="Pfam" id="PF20732">
    <property type="entry name" value="NamZ_C"/>
    <property type="match status" value="1"/>
</dbReference>
<evidence type="ECO:0000313" key="2">
    <source>
        <dbReference type="EMBL" id="TXE08379.1"/>
    </source>
</evidence>
<protein>
    <submittedName>
        <fullName evidence="2">DUF1343 domain-containing protein</fullName>
    </submittedName>
</protein>
<proteinExistence type="predicted"/>
<comment type="caution">
    <text evidence="2">The sequence shown here is derived from an EMBL/GenBank/DDBJ whole genome shotgun (WGS) entry which is preliminary data.</text>
</comment>